<keyword evidence="4" id="KW-1185">Reference proteome</keyword>
<dbReference type="NCBIfam" id="NF033550">
    <property type="entry name" value="transpos_ISL3"/>
    <property type="match status" value="1"/>
</dbReference>
<dbReference type="EMBL" id="CP011391">
    <property type="protein sequence ID" value="AMK54758.1"/>
    <property type="molecule type" value="Genomic_DNA"/>
</dbReference>
<evidence type="ECO:0000259" key="1">
    <source>
        <dbReference type="Pfam" id="PF01610"/>
    </source>
</evidence>
<evidence type="ECO:0000313" key="4">
    <source>
        <dbReference type="Proteomes" id="UP000069771"/>
    </source>
</evidence>
<dbReference type="KEGG" id="fro:AALO17_00400"/>
<dbReference type="RefSeq" id="WP_158507643.1">
    <property type="nucleotide sequence ID" value="NZ_CP011391.1"/>
</dbReference>
<dbReference type="GeneID" id="78478296"/>
<name>A0A140DR97_9FIRM</name>
<sequence>MLNAEKEFMVDFFGLEPGEIEDISYTRQSDKRPILRVILTNDHDPCPDCGCPHPRVKEYIPKKIKYADGAGRDCILLYHARRFKCPACHRTYYEPSPFVQKKGKIADKVVFDILKDLKDYNQTFASVGRKYCVSATTVSNIFDAHVEIPRKKLPSLLCIDEVYAMKTQGSKYVCLLLDFEKQTPVDLLPNRWLPSLLEYMSLIPEEERLGVKAVCFDMYPAYRKMVKACFPNAIGVVDRFHVMQEFTRRLTKVRIRVMNRTRARRERLKEEMKAVESDFPRERYRDDPCWQRISADWQKTSDQYYVLKHFHWLLSKDEDLDIFDPGREGQYNRHFQKYMTLLQLREILLGIDPELEEAVRLKRVLTHMYESGTYDKAGEQLFNETYVAFRNSSIKEMNGFSRTMKEWRDEIFNSFNTVTVEYMVNRRSEYTIKSVRLHNGIIENRNKMIKCMKHNSYGFTNWVRFRNRVMYVLDPKATYSLEPRFGSKAVKKKKNK</sequence>
<evidence type="ECO:0000313" key="2">
    <source>
        <dbReference type="EMBL" id="AMK53174.1"/>
    </source>
</evidence>
<proteinExistence type="predicted"/>
<dbReference type="InterPro" id="IPR002560">
    <property type="entry name" value="Transposase_DDE"/>
</dbReference>
<gene>
    <name evidence="2" type="ORF">AALO17_00400</name>
    <name evidence="3" type="ORF">AALO17_16240</name>
</gene>
<organism evidence="2 4">
    <name type="scientific">Faecalibaculum rodentium</name>
    <dbReference type="NCBI Taxonomy" id="1702221"/>
    <lineage>
        <taxon>Bacteria</taxon>
        <taxon>Bacillati</taxon>
        <taxon>Bacillota</taxon>
        <taxon>Erysipelotrichia</taxon>
        <taxon>Erysipelotrichales</taxon>
        <taxon>Erysipelotrichaceae</taxon>
        <taxon>Faecalibaculum</taxon>
    </lineage>
</organism>
<dbReference type="PANTHER" id="PTHR33498">
    <property type="entry name" value="TRANSPOSASE FOR INSERTION SEQUENCE ELEMENT IS1557"/>
    <property type="match status" value="1"/>
</dbReference>
<dbReference type="PANTHER" id="PTHR33498:SF1">
    <property type="entry name" value="TRANSPOSASE FOR INSERTION SEQUENCE ELEMENT IS1557"/>
    <property type="match status" value="1"/>
</dbReference>
<dbReference type="EMBL" id="CP011391">
    <property type="protein sequence ID" value="AMK53174.1"/>
    <property type="molecule type" value="Genomic_DNA"/>
</dbReference>
<dbReference type="Pfam" id="PF01610">
    <property type="entry name" value="DDE_Tnp_ISL3"/>
    <property type="match status" value="1"/>
</dbReference>
<dbReference type="InterPro" id="IPR047951">
    <property type="entry name" value="Transpos_ISL3"/>
</dbReference>
<reference evidence="2 4" key="1">
    <citation type="journal article" date="2016" name="Gut Pathog.">
        <title>Whole genome sequencing of "Faecalibaculum rodentium" ALO17, isolated from C57BL/6J laboratory mouse feces.</title>
        <authorList>
            <person name="Lim S."/>
            <person name="Chang D.H."/>
            <person name="Ahn S."/>
            <person name="Kim B.C."/>
        </authorList>
    </citation>
    <scope>NUCLEOTIDE SEQUENCE [LARGE SCALE GENOMIC DNA]</scope>
    <source>
        <strain evidence="2 4">Alo17</strain>
    </source>
</reference>
<evidence type="ECO:0000313" key="3">
    <source>
        <dbReference type="EMBL" id="AMK54758.1"/>
    </source>
</evidence>
<dbReference type="OrthoDB" id="1653543at2"/>
<protein>
    <recommendedName>
        <fullName evidence="1">Transposase IS204/IS1001/IS1096/IS1165 DDE domain-containing protein</fullName>
    </recommendedName>
</protein>
<dbReference type="KEGG" id="fro:AALO17_16240"/>
<dbReference type="AlphaFoldDB" id="A0A140DR97"/>
<accession>A0A140DR97</accession>
<feature type="domain" description="Transposase IS204/IS1001/IS1096/IS1165 DDE" evidence="1">
    <location>
        <begin position="157"/>
        <end position="469"/>
    </location>
</feature>
<dbReference type="Proteomes" id="UP000069771">
    <property type="component" value="Chromosome"/>
</dbReference>